<sequence>MTIQNRQDRAVLEPETIDVPQTRPAASPSTAGTAKEAATAEAKDVAREGAGAVQQVAGTAAAEAGHVARQAGAEARNLAGQLGSDLKSQAGAQQQRVAEGLRSVGGELRTMARNSQAQGAVAGLVEQAAGRTEQVAGWLEARDPGSLLAEATGFARQRPGTFLAIAAGAGLLAGRLTRGIAGGQHSAQPTLAPRTPAQPVTTAGRTPAGTTGSPAAGAGPAADPWTAEPTIAPGTPPQSLDPVDRLPRS</sequence>
<feature type="compositionally biased region" description="Low complexity" evidence="1">
    <location>
        <begin position="30"/>
        <end position="40"/>
    </location>
</feature>
<proteinExistence type="predicted"/>
<reference evidence="2 3" key="1">
    <citation type="submission" date="2020-04" db="EMBL/GenBank/DDBJ databases">
        <title>Arthrobacter sp. nov.</title>
        <authorList>
            <person name="Liu S."/>
        </authorList>
    </citation>
    <scope>NUCLEOTIDE SEQUENCE [LARGE SCALE GENOMIC DNA]</scope>
    <source>
        <strain evidence="2 3">E918</strain>
    </source>
</reference>
<feature type="region of interest" description="Disordered" evidence="1">
    <location>
        <begin position="1"/>
        <end position="46"/>
    </location>
</feature>
<dbReference type="AlphaFoldDB" id="A0A7X6HC65"/>
<protein>
    <submittedName>
        <fullName evidence="2">Uncharacterized protein</fullName>
    </submittedName>
</protein>
<evidence type="ECO:0000256" key="1">
    <source>
        <dbReference type="SAM" id="MobiDB-lite"/>
    </source>
</evidence>
<feature type="compositionally biased region" description="Low complexity" evidence="1">
    <location>
        <begin position="199"/>
        <end position="227"/>
    </location>
</feature>
<feature type="region of interest" description="Disordered" evidence="1">
    <location>
        <begin position="183"/>
        <end position="249"/>
    </location>
</feature>
<name>A0A7X6HC65_9MICC</name>
<dbReference type="EMBL" id="JAAZSQ010000001">
    <property type="protein sequence ID" value="NKX53042.1"/>
    <property type="molecule type" value="Genomic_DNA"/>
</dbReference>
<evidence type="ECO:0000313" key="2">
    <source>
        <dbReference type="EMBL" id="NKX53042.1"/>
    </source>
</evidence>
<dbReference type="RefSeq" id="WP_168484399.1">
    <property type="nucleotide sequence ID" value="NZ_JAAZSQ010000001.1"/>
</dbReference>
<gene>
    <name evidence="2" type="ORF">HGG74_00535</name>
</gene>
<organism evidence="2 3">
    <name type="scientific">Arthrobacter mobilis</name>
    <dbReference type="NCBI Taxonomy" id="2724944"/>
    <lineage>
        <taxon>Bacteria</taxon>
        <taxon>Bacillati</taxon>
        <taxon>Actinomycetota</taxon>
        <taxon>Actinomycetes</taxon>
        <taxon>Micrococcales</taxon>
        <taxon>Micrococcaceae</taxon>
        <taxon>Arthrobacter</taxon>
    </lineage>
</organism>
<feature type="compositionally biased region" description="Basic and acidic residues" evidence="1">
    <location>
        <begin position="1"/>
        <end position="12"/>
    </location>
</feature>
<keyword evidence="3" id="KW-1185">Reference proteome</keyword>
<comment type="caution">
    <text evidence="2">The sequence shown here is derived from an EMBL/GenBank/DDBJ whole genome shotgun (WGS) entry which is preliminary data.</text>
</comment>
<evidence type="ECO:0000313" key="3">
    <source>
        <dbReference type="Proteomes" id="UP000544090"/>
    </source>
</evidence>
<accession>A0A7X6HC65</accession>
<dbReference type="Proteomes" id="UP000544090">
    <property type="component" value="Unassembled WGS sequence"/>
</dbReference>